<evidence type="ECO:0000259" key="1">
    <source>
        <dbReference type="Pfam" id="PF12476"/>
    </source>
</evidence>
<gene>
    <name evidence="3" type="ORF">TPSD3_15840</name>
</gene>
<proteinExistence type="predicted"/>
<comment type="caution">
    <text evidence="3">The sequence shown here is derived from an EMBL/GenBank/DDBJ whole genome shotgun (WGS) entry which is preliminary data.</text>
</comment>
<dbReference type="Pfam" id="PF13304">
    <property type="entry name" value="AAA_21"/>
    <property type="match status" value="1"/>
</dbReference>
<dbReference type="AlphaFoldDB" id="A0A251X593"/>
<evidence type="ECO:0000313" key="4">
    <source>
        <dbReference type="Proteomes" id="UP000194798"/>
    </source>
</evidence>
<dbReference type="InterPro" id="IPR022532">
    <property type="entry name" value="DUF3696"/>
</dbReference>
<dbReference type="OrthoDB" id="5623612at2"/>
<dbReference type="Gene3D" id="3.40.50.300">
    <property type="entry name" value="P-loop containing nucleotide triphosphate hydrolases"/>
    <property type="match status" value="2"/>
</dbReference>
<evidence type="ECO:0008006" key="5">
    <source>
        <dbReference type="Google" id="ProtNLM"/>
    </source>
</evidence>
<dbReference type="InterPro" id="IPR051396">
    <property type="entry name" value="Bact_Antivir_Def_Nuclease"/>
</dbReference>
<dbReference type="PANTHER" id="PTHR43581:SF2">
    <property type="entry name" value="EXCINUCLEASE ATPASE SUBUNIT"/>
    <property type="match status" value="1"/>
</dbReference>
<dbReference type="InterPro" id="IPR003959">
    <property type="entry name" value="ATPase_AAA_core"/>
</dbReference>
<dbReference type="InterPro" id="IPR027417">
    <property type="entry name" value="P-loop_NTPase"/>
</dbReference>
<dbReference type="InterPro" id="IPR014592">
    <property type="entry name" value="P-loop_UCP034888"/>
</dbReference>
<reference evidence="3 4" key="1">
    <citation type="submission" date="2016-12" db="EMBL/GenBank/DDBJ databases">
        <title>Thioflexothrix psekupsii D3 genome sequencing and assembly.</title>
        <authorList>
            <person name="Fomenkov A."/>
            <person name="Vincze T."/>
            <person name="Grabovich M."/>
            <person name="Anton B.P."/>
            <person name="Dubinina G."/>
            <person name="Orlova M."/>
            <person name="Belousova E."/>
            <person name="Roberts R.J."/>
        </authorList>
    </citation>
    <scope>NUCLEOTIDE SEQUENCE [LARGE SCALE GENOMIC DNA]</scope>
    <source>
        <strain evidence="3">D3</strain>
    </source>
</reference>
<dbReference type="EMBL" id="MSLT01000023">
    <property type="protein sequence ID" value="OUD12556.1"/>
    <property type="molecule type" value="Genomic_DNA"/>
</dbReference>
<accession>A0A251X593</accession>
<protein>
    <recommendedName>
        <fullName evidence="5">DUF3696 domain-containing protein</fullName>
    </recommendedName>
</protein>
<feature type="domain" description="ATPase AAA-type core" evidence="2">
    <location>
        <begin position="24"/>
        <end position="307"/>
    </location>
</feature>
<dbReference type="RefSeq" id="WP_086489514.1">
    <property type="nucleotide sequence ID" value="NZ_MSLT01000023.1"/>
</dbReference>
<feature type="domain" description="DUF3696" evidence="1">
    <location>
        <begin position="318"/>
        <end position="370"/>
    </location>
</feature>
<dbReference type="GO" id="GO:0005524">
    <property type="term" value="F:ATP binding"/>
    <property type="evidence" value="ECO:0007669"/>
    <property type="project" value="InterPro"/>
</dbReference>
<organism evidence="3 4">
    <name type="scientific">Thioflexithrix psekupsensis</name>
    <dbReference type="NCBI Taxonomy" id="1570016"/>
    <lineage>
        <taxon>Bacteria</taxon>
        <taxon>Pseudomonadati</taxon>
        <taxon>Pseudomonadota</taxon>
        <taxon>Gammaproteobacteria</taxon>
        <taxon>Thiotrichales</taxon>
        <taxon>Thioflexithrix</taxon>
    </lineage>
</organism>
<dbReference type="Pfam" id="PF12476">
    <property type="entry name" value="DUF3696"/>
    <property type="match status" value="1"/>
</dbReference>
<dbReference type="GO" id="GO:0016887">
    <property type="term" value="F:ATP hydrolysis activity"/>
    <property type="evidence" value="ECO:0007669"/>
    <property type="project" value="InterPro"/>
</dbReference>
<name>A0A251X593_9GAMM</name>
<dbReference type="SUPFAM" id="SSF52540">
    <property type="entry name" value="P-loop containing nucleoside triphosphate hydrolases"/>
    <property type="match status" value="1"/>
</dbReference>
<keyword evidence="4" id="KW-1185">Reference proteome</keyword>
<dbReference type="Proteomes" id="UP000194798">
    <property type="component" value="Unassembled WGS sequence"/>
</dbReference>
<evidence type="ECO:0000313" key="3">
    <source>
        <dbReference type="EMBL" id="OUD12556.1"/>
    </source>
</evidence>
<dbReference type="PANTHER" id="PTHR43581">
    <property type="entry name" value="ATP/GTP PHOSPHATASE"/>
    <property type="match status" value="1"/>
</dbReference>
<dbReference type="PIRSF" id="PIRSF034888">
    <property type="entry name" value="P-loop_UCP034888"/>
    <property type="match status" value="1"/>
</dbReference>
<sequence length="372" mass="42355">MIRYIYLKNFKAFQEAEIYPAALNIFSGLNGMGKSTFLQSLLLLRQSFLQKTLQDKGLLLNGNYLSLGKGKDVFSMYPIEDSHILKFEIEWIENHLLVTEFKADDDSDLLPNVKITGLSDIVLQQSLFSKRFQYLSAERISPKSYFPSSAYDVKELGSLGNHGEFTVYFIAENERKPIFLNGLAHPEEKSLVLLDQLDAWLKHIIPSIKLNPSKYREFELSRLSYIFEASKYVTGEMRPTNVGFGATYVLPIITAILSAQKGDLLIIENPESHLHPQGQAILGKLFAIAANQGVQLFIETHSDHVLNGVRVATKQKIIDPDDVGIFFFQRKADSEEHCTQIIRPYLDQDGRLDERPDGFFDEWGKQLDELLK</sequence>
<evidence type="ECO:0000259" key="2">
    <source>
        <dbReference type="Pfam" id="PF13304"/>
    </source>
</evidence>